<feature type="compositionally biased region" description="Polar residues" evidence="1">
    <location>
        <begin position="1"/>
        <end position="34"/>
    </location>
</feature>
<gene>
    <name evidence="2" type="ORF">QBC33DRAFT_251941</name>
</gene>
<feature type="compositionally biased region" description="Low complexity" evidence="1">
    <location>
        <begin position="44"/>
        <end position="54"/>
    </location>
</feature>
<protein>
    <submittedName>
        <fullName evidence="2">Uncharacterized protein</fullName>
    </submittedName>
</protein>
<organism evidence="2 3">
    <name type="scientific">Phialemonium atrogriseum</name>
    <dbReference type="NCBI Taxonomy" id="1093897"/>
    <lineage>
        <taxon>Eukaryota</taxon>
        <taxon>Fungi</taxon>
        <taxon>Dikarya</taxon>
        <taxon>Ascomycota</taxon>
        <taxon>Pezizomycotina</taxon>
        <taxon>Sordariomycetes</taxon>
        <taxon>Sordariomycetidae</taxon>
        <taxon>Cephalothecales</taxon>
        <taxon>Cephalothecaceae</taxon>
        <taxon>Phialemonium</taxon>
    </lineage>
</organism>
<dbReference type="AlphaFoldDB" id="A0AAJ0FBY2"/>
<dbReference type="Proteomes" id="UP001244011">
    <property type="component" value="Unassembled WGS sequence"/>
</dbReference>
<comment type="caution">
    <text evidence="2">The sequence shown here is derived from an EMBL/GenBank/DDBJ whole genome shotgun (WGS) entry which is preliminary data.</text>
</comment>
<evidence type="ECO:0000313" key="3">
    <source>
        <dbReference type="Proteomes" id="UP001244011"/>
    </source>
</evidence>
<feature type="region of interest" description="Disordered" evidence="1">
    <location>
        <begin position="1"/>
        <end position="75"/>
    </location>
</feature>
<reference evidence="2" key="1">
    <citation type="submission" date="2023-06" db="EMBL/GenBank/DDBJ databases">
        <title>Genome-scale phylogeny and comparative genomics of the fungal order Sordariales.</title>
        <authorList>
            <consortium name="Lawrence Berkeley National Laboratory"/>
            <person name="Hensen N."/>
            <person name="Bonometti L."/>
            <person name="Westerberg I."/>
            <person name="Brannstrom I.O."/>
            <person name="Guillou S."/>
            <person name="Cros-Aarteil S."/>
            <person name="Calhoun S."/>
            <person name="Haridas S."/>
            <person name="Kuo A."/>
            <person name="Mondo S."/>
            <person name="Pangilinan J."/>
            <person name="Riley R."/>
            <person name="Labutti K."/>
            <person name="Andreopoulos B."/>
            <person name="Lipzen A."/>
            <person name="Chen C."/>
            <person name="Yanf M."/>
            <person name="Daum C."/>
            <person name="Ng V."/>
            <person name="Clum A."/>
            <person name="Steindorff A."/>
            <person name="Ohm R."/>
            <person name="Martin F."/>
            <person name="Silar P."/>
            <person name="Natvig D."/>
            <person name="Lalanne C."/>
            <person name="Gautier V."/>
            <person name="Ament-Velasquez S.L."/>
            <person name="Kruys A."/>
            <person name="Hutchinson M.I."/>
            <person name="Powell A.J."/>
            <person name="Barry K."/>
            <person name="Miller A.N."/>
            <person name="Grigoriev I.V."/>
            <person name="Debuchy R."/>
            <person name="Gladieux P."/>
            <person name="Thoren M.H."/>
            <person name="Johannesson H."/>
        </authorList>
    </citation>
    <scope>NUCLEOTIDE SEQUENCE</scope>
    <source>
        <strain evidence="2">8032-3</strain>
    </source>
</reference>
<dbReference type="RefSeq" id="XP_060279214.1">
    <property type="nucleotide sequence ID" value="XM_060423007.1"/>
</dbReference>
<dbReference type="GeneID" id="85306194"/>
<keyword evidence="3" id="KW-1185">Reference proteome</keyword>
<dbReference type="EMBL" id="MU839031">
    <property type="protein sequence ID" value="KAK1763001.1"/>
    <property type="molecule type" value="Genomic_DNA"/>
</dbReference>
<accession>A0AAJ0FBY2</accession>
<proteinExistence type="predicted"/>
<name>A0AAJ0FBY2_9PEZI</name>
<evidence type="ECO:0000256" key="1">
    <source>
        <dbReference type="SAM" id="MobiDB-lite"/>
    </source>
</evidence>
<evidence type="ECO:0000313" key="2">
    <source>
        <dbReference type="EMBL" id="KAK1763001.1"/>
    </source>
</evidence>
<sequence>MDTDRNTNLPNTGSNDPMGTRASGFNTSTQQPGMANTGGGLHDSTTAGAGTAGSSSGGAPGDAYGRSGGASAGASVGEKVKGIFAQGHGAGESLRGNINAAIDSLAGDKENQVRDEDIARGGIREMDNREFERKGEWDKTINPRSNRRD</sequence>
<feature type="compositionally biased region" description="Gly residues" evidence="1">
    <location>
        <begin position="55"/>
        <end position="71"/>
    </location>
</feature>